<protein>
    <submittedName>
        <fullName evidence="7">LysE family translocator</fullName>
    </submittedName>
</protein>
<dbReference type="PANTHER" id="PTHR30086">
    <property type="entry name" value="ARGININE EXPORTER PROTEIN ARGO"/>
    <property type="match status" value="1"/>
</dbReference>
<name>A0A501X452_9GAMM</name>
<keyword evidence="3 6" id="KW-0812">Transmembrane</keyword>
<evidence type="ECO:0000313" key="8">
    <source>
        <dbReference type="Proteomes" id="UP000315901"/>
    </source>
</evidence>
<feature type="transmembrane region" description="Helical" evidence="6">
    <location>
        <begin position="53"/>
        <end position="75"/>
    </location>
</feature>
<dbReference type="GO" id="GO:0015171">
    <property type="term" value="F:amino acid transmembrane transporter activity"/>
    <property type="evidence" value="ECO:0007669"/>
    <property type="project" value="TreeGrafter"/>
</dbReference>
<keyword evidence="4 6" id="KW-1133">Transmembrane helix</keyword>
<dbReference type="EMBL" id="VFRR01000002">
    <property type="protein sequence ID" value="TPE55320.1"/>
    <property type="molecule type" value="Genomic_DNA"/>
</dbReference>
<feature type="transmembrane region" description="Helical" evidence="6">
    <location>
        <begin position="123"/>
        <end position="145"/>
    </location>
</feature>
<dbReference type="GO" id="GO:0005886">
    <property type="term" value="C:plasma membrane"/>
    <property type="evidence" value="ECO:0007669"/>
    <property type="project" value="UniProtKB-SubCell"/>
</dbReference>
<keyword evidence="5 6" id="KW-0472">Membrane</keyword>
<evidence type="ECO:0000256" key="5">
    <source>
        <dbReference type="ARBA" id="ARBA00023136"/>
    </source>
</evidence>
<dbReference type="SUPFAM" id="SSF103473">
    <property type="entry name" value="MFS general substrate transporter"/>
    <property type="match status" value="1"/>
</dbReference>
<dbReference type="OrthoDB" id="9804822at2"/>
<keyword evidence="8" id="KW-1185">Reference proteome</keyword>
<evidence type="ECO:0000313" key="7">
    <source>
        <dbReference type="EMBL" id="TPE55320.1"/>
    </source>
</evidence>
<evidence type="ECO:0000256" key="6">
    <source>
        <dbReference type="SAM" id="Phobius"/>
    </source>
</evidence>
<feature type="transmembrane region" description="Helical" evidence="6">
    <location>
        <begin position="151"/>
        <end position="177"/>
    </location>
</feature>
<evidence type="ECO:0000256" key="1">
    <source>
        <dbReference type="ARBA" id="ARBA00004651"/>
    </source>
</evidence>
<reference evidence="7 8" key="1">
    <citation type="submission" date="2019-06" db="EMBL/GenBank/DDBJ databases">
        <title>A novel bacterium of genus Marinomonas, isolated from coastal sand.</title>
        <authorList>
            <person name="Huang H."/>
            <person name="Mo K."/>
            <person name="Hu Y."/>
        </authorList>
    </citation>
    <scope>NUCLEOTIDE SEQUENCE [LARGE SCALE GENOMIC DNA]</scope>
    <source>
        <strain evidence="7 8">HB171799</strain>
    </source>
</reference>
<comment type="caution">
    <text evidence="7">The sequence shown here is derived from an EMBL/GenBank/DDBJ whole genome shotgun (WGS) entry which is preliminary data.</text>
</comment>
<comment type="subcellular location">
    <subcellularLocation>
        <location evidence="1">Cell membrane</location>
        <topology evidence="1">Multi-pass membrane protein</topology>
    </subcellularLocation>
</comment>
<accession>A0A501X452</accession>
<evidence type="ECO:0000256" key="4">
    <source>
        <dbReference type="ARBA" id="ARBA00022989"/>
    </source>
</evidence>
<dbReference type="PANTHER" id="PTHR30086:SF20">
    <property type="entry name" value="ARGININE EXPORTER PROTEIN ARGO-RELATED"/>
    <property type="match status" value="1"/>
</dbReference>
<dbReference type="PIRSF" id="PIRSF006324">
    <property type="entry name" value="LeuE"/>
    <property type="match status" value="1"/>
</dbReference>
<dbReference type="Pfam" id="PF01810">
    <property type="entry name" value="LysE"/>
    <property type="match status" value="1"/>
</dbReference>
<proteinExistence type="predicted"/>
<organism evidence="7 8">
    <name type="scientific">Maribrevibacterium harenarium</name>
    <dbReference type="NCBI Taxonomy" id="2589817"/>
    <lineage>
        <taxon>Bacteria</taxon>
        <taxon>Pseudomonadati</taxon>
        <taxon>Pseudomonadota</taxon>
        <taxon>Gammaproteobacteria</taxon>
        <taxon>Oceanospirillales</taxon>
        <taxon>Oceanospirillaceae</taxon>
        <taxon>Maribrevibacterium</taxon>
    </lineage>
</organism>
<dbReference type="AlphaFoldDB" id="A0A501X452"/>
<sequence length="208" mass="22918">MIMDFEHWLALFATCVALAVSPGPSSTYALSTSIRYGHRAGVRAVIGSATGFASLIFIALVGLTALVATLPWFILGLKIAGAIYLLWLAVSLWRHAKFHNEPATGINQWHNTKKQASTLVRGFLIAFSNPKVVLFWLAFIPSILLVEQLDAWDIVIVIATFALVEAIAELLLVWLGARAQRYLQKHMALIDRLSAVIFTIFAMILLTT</sequence>
<keyword evidence="2" id="KW-1003">Cell membrane</keyword>
<evidence type="ECO:0000256" key="3">
    <source>
        <dbReference type="ARBA" id="ARBA00022692"/>
    </source>
</evidence>
<gene>
    <name evidence="7" type="ORF">FJM67_01885</name>
</gene>
<dbReference type="InterPro" id="IPR001123">
    <property type="entry name" value="LeuE-type"/>
</dbReference>
<evidence type="ECO:0000256" key="2">
    <source>
        <dbReference type="ARBA" id="ARBA00022475"/>
    </source>
</evidence>
<dbReference type="InterPro" id="IPR036259">
    <property type="entry name" value="MFS_trans_sf"/>
</dbReference>
<feature type="transmembrane region" description="Helical" evidence="6">
    <location>
        <begin position="189"/>
        <end position="207"/>
    </location>
</feature>
<dbReference type="Proteomes" id="UP000315901">
    <property type="component" value="Unassembled WGS sequence"/>
</dbReference>